<dbReference type="Gene3D" id="2.60.40.2480">
    <property type="entry name" value="Periplasmic metal-binding protein Tp34-type"/>
    <property type="match status" value="1"/>
</dbReference>
<dbReference type="PROSITE" id="PS51257">
    <property type="entry name" value="PROKAR_LIPOPROTEIN"/>
    <property type="match status" value="1"/>
</dbReference>
<dbReference type="Pfam" id="PF24041">
    <property type="entry name" value="DUF7350"/>
    <property type="match status" value="1"/>
</dbReference>
<dbReference type="InterPro" id="IPR038482">
    <property type="entry name" value="Tp34-type_sf"/>
</dbReference>
<dbReference type="InterPro" id="IPR055774">
    <property type="entry name" value="DUF7350"/>
</dbReference>
<evidence type="ECO:0000313" key="2">
    <source>
        <dbReference type="EMBL" id="GAA0654559.1"/>
    </source>
</evidence>
<accession>A0AAV3T2D3</accession>
<evidence type="ECO:0000313" key="3">
    <source>
        <dbReference type="Proteomes" id="UP001500194"/>
    </source>
</evidence>
<dbReference type="AlphaFoldDB" id="A0AAV3T2D3"/>
<dbReference type="RefSeq" id="WP_227260413.1">
    <property type="nucleotide sequence ID" value="NZ_BAAADU010000002.1"/>
</dbReference>
<proteinExistence type="predicted"/>
<gene>
    <name evidence="2" type="ORF">GCM10009019_17730</name>
</gene>
<dbReference type="GeneID" id="68573551"/>
<name>A0AAV3T2D3_9EURY</name>
<reference evidence="2 3" key="1">
    <citation type="journal article" date="2019" name="Int. J. Syst. Evol. Microbiol.">
        <title>The Global Catalogue of Microorganisms (GCM) 10K type strain sequencing project: providing services to taxonomists for standard genome sequencing and annotation.</title>
        <authorList>
            <consortium name="The Broad Institute Genomics Platform"/>
            <consortium name="The Broad Institute Genome Sequencing Center for Infectious Disease"/>
            <person name="Wu L."/>
            <person name="Ma J."/>
        </authorList>
    </citation>
    <scope>NUCLEOTIDE SEQUENCE [LARGE SCALE GENOMIC DNA]</scope>
    <source>
        <strain evidence="2 3">JCM 16327</strain>
    </source>
</reference>
<evidence type="ECO:0000259" key="1">
    <source>
        <dbReference type="Pfam" id="PF24041"/>
    </source>
</evidence>
<protein>
    <submittedName>
        <fullName evidence="2">Iron transporter</fullName>
    </submittedName>
</protein>
<comment type="caution">
    <text evidence="2">The sequence shown here is derived from an EMBL/GenBank/DDBJ whole genome shotgun (WGS) entry which is preliminary data.</text>
</comment>
<feature type="domain" description="DUF7350" evidence="1">
    <location>
        <begin position="233"/>
        <end position="353"/>
    </location>
</feature>
<organism evidence="2 3">
    <name type="scientific">Salarchaeum japonicum</name>
    <dbReference type="NCBI Taxonomy" id="555573"/>
    <lineage>
        <taxon>Archaea</taxon>
        <taxon>Methanobacteriati</taxon>
        <taxon>Methanobacteriota</taxon>
        <taxon>Stenosarchaea group</taxon>
        <taxon>Halobacteria</taxon>
        <taxon>Halobacteriales</taxon>
        <taxon>Halobacteriaceae</taxon>
    </lineage>
</organism>
<sequence>MNRRRFLAAAGVSGTVGLAGCLDALGFGRQSSPYAPPLVEDRPDAVYYPTHVEGMKSFGTATDGPYKCALTYSYPHRFWLLTSNPDDPTNKVGIRSEDSMHVMPVVWHEETGVVPPAANPSVEFALADGDESVPSVSPWPMLSQPMGVHFGDNVALPRNGDYTATVRVAFGSTKRTGALADAPDAAEFAFEFTYLAERVDTIAYRTLDDAGERGAVEPMQMDVPVNQLAPPAELPGSLVGTGTSGDADVAVVVADDAARFGGRESERYLAVSPRTPYNRFPLPLASVSATATTGGETVHDGPLTATLDPELGYHYGAPVADAPDEVAVSFDAPPQVARHEGYETAFLDMPTVSV</sequence>
<dbReference type="EMBL" id="BAAADU010000002">
    <property type="protein sequence ID" value="GAA0654559.1"/>
    <property type="molecule type" value="Genomic_DNA"/>
</dbReference>
<dbReference type="Proteomes" id="UP001500194">
    <property type="component" value="Unassembled WGS sequence"/>
</dbReference>
<keyword evidence="3" id="KW-1185">Reference proteome</keyword>